<organism evidence="1 2">
    <name type="scientific">Paenibacillus nanensis</name>
    <dbReference type="NCBI Taxonomy" id="393251"/>
    <lineage>
        <taxon>Bacteria</taxon>
        <taxon>Bacillati</taxon>
        <taxon>Bacillota</taxon>
        <taxon>Bacilli</taxon>
        <taxon>Bacillales</taxon>
        <taxon>Paenibacillaceae</taxon>
        <taxon>Paenibacillus</taxon>
    </lineage>
</organism>
<dbReference type="EMBL" id="QXQA01000004">
    <property type="protein sequence ID" value="RIX53688.1"/>
    <property type="molecule type" value="Genomic_DNA"/>
</dbReference>
<dbReference type="Gene3D" id="2.30.110.10">
    <property type="entry name" value="Electron Transport, Fmn-binding Protein, Chain A"/>
    <property type="match status" value="1"/>
</dbReference>
<dbReference type="SUPFAM" id="SSF50475">
    <property type="entry name" value="FMN-binding split barrel"/>
    <property type="match status" value="1"/>
</dbReference>
<sequence>MYIPKHFKMENLSTIYEFIEHNSFGVLFSMQDHVPVASHLPFLLDREGGYLYSHMARPNNQWKDITGQEVLVVFPGPHSYVSSSWYETNQSVPTWNYIAAHIYGRIEIMDEQDDVVRSLEKLVLKYEGAGSTYRVDESNKALIEGLTRGIVAFRLKIDRMEGKWKLSQNQSEDRQRAVIQQLEQSANDDAKKIAELMRKNL</sequence>
<evidence type="ECO:0000313" key="2">
    <source>
        <dbReference type="Proteomes" id="UP000266482"/>
    </source>
</evidence>
<dbReference type="OrthoDB" id="9794948at2"/>
<protein>
    <submittedName>
        <fullName evidence="1">FMN-binding negative transcriptional regulator</fullName>
    </submittedName>
</protein>
<dbReference type="PANTHER" id="PTHR35802">
    <property type="entry name" value="PROTEASE SYNTHASE AND SPORULATION PROTEIN PAI 2"/>
    <property type="match status" value="1"/>
</dbReference>
<dbReference type="Pfam" id="PF04299">
    <property type="entry name" value="FMN_bind_2"/>
    <property type="match status" value="1"/>
</dbReference>
<dbReference type="InterPro" id="IPR007396">
    <property type="entry name" value="TR_PAI2-type"/>
</dbReference>
<dbReference type="Proteomes" id="UP000266482">
    <property type="component" value="Unassembled WGS sequence"/>
</dbReference>
<gene>
    <name evidence="1" type="ORF">D3P08_09715</name>
</gene>
<dbReference type="InterPro" id="IPR012349">
    <property type="entry name" value="Split_barrel_FMN-bd"/>
</dbReference>
<keyword evidence="2" id="KW-1185">Reference proteome</keyword>
<dbReference type="PIRSF" id="PIRSF010372">
    <property type="entry name" value="PaiB"/>
    <property type="match status" value="1"/>
</dbReference>
<comment type="caution">
    <text evidence="1">The sequence shown here is derived from an EMBL/GenBank/DDBJ whole genome shotgun (WGS) entry which is preliminary data.</text>
</comment>
<accession>A0A3A1UYX3</accession>
<dbReference type="RefSeq" id="WP_119599404.1">
    <property type="nucleotide sequence ID" value="NZ_QXQA01000004.1"/>
</dbReference>
<dbReference type="PANTHER" id="PTHR35802:SF1">
    <property type="entry name" value="PROTEASE SYNTHASE AND SPORULATION PROTEIN PAI 2"/>
    <property type="match status" value="1"/>
</dbReference>
<name>A0A3A1UYX3_9BACL</name>
<reference evidence="1 2" key="1">
    <citation type="submission" date="2018-09" db="EMBL/GenBank/DDBJ databases">
        <title>Paenibacillus aracenensis nov. sp. isolated from a cave in southern Spain.</title>
        <authorList>
            <person name="Jurado V."/>
            <person name="Gutierrez-Patricio S."/>
            <person name="Gonzalez-Pimentel J.L."/>
            <person name="Miller A.Z."/>
            <person name="Laiz L."/>
            <person name="Saiz-Jimenez C."/>
        </authorList>
    </citation>
    <scope>NUCLEOTIDE SEQUENCE [LARGE SCALE GENOMIC DNA]</scope>
    <source>
        <strain evidence="1 2">DSM 22867</strain>
    </source>
</reference>
<evidence type="ECO:0000313" key="1">
    <source>
        <dbReference type="EMBL" id="RIX53688.1"/>
    </source>
</evidence>
<dbReference type="AlphaFoldDB" id="A0A3A1UYX3"/>
<proteinExistence type="predicted"/>